<dbReference type="Proteomes" id="UP001549076">
    <property type="component" value="Unassembled WGS sequence"/>
</dbReference>
<evidence type="ECO:0000313" key="8">
    <source>
        <dbReference type="Proteomes" id="UP001549076"/>
    </source>
</evidence>
<dbReference type="Pfam" id="PF03466">
    <property type="entry name" value="LysR_substrate"/>
    <property type="match status" value="1"/>
</dbReference>
<dbReference type="InterPro" id="IPR058163">
    <property type="entry name" value="LysR-type_TF_proteobact-type"/>
</dbReference>
<feature type="domain" description="HTH lysR-type" evidence="6">
    <location>
        <begin position="24"/>
        <end position="81"/>
    </location>
</feature>
<evidence type="ECO:0000256" key="3">
    <source>
        <dbReference type="ARBA" id="ARBA00023125"/>
    </source>
</evidence>
<name>A0ABV2MYT7_9HYPH</name>
<dbReference type="EMBL" id="JBEPML010000006">
    <property type="protein sequence ID" value="MET3791974.1"/>
    <property type="molecule type" value="Genomic_DNA"/>
</dbReference>
<evidence type="ECO:0000256" key="1">
    <source>
        <dbReference type="ARBA" id="ARBA00009437"/>
    </source>
</evidence>
<comment type="caution">
    <text evidence="7">The sequence shown here is derived from an EMBL/GenBank/DDBJ whole genome shotgun (WGS) entry which is preliminary data.</text>
</comment>
<dbReference type="PANTHER" id="PTHR30537:SF74">
    <property type="entry name" value="HTH-TYPE TRANSCRIPTIONAL REGULATOR TRPI"/>
    <property type="match status" value="1"/>
</dbReference>
<proteinExistence type="inferred from homology"/>
<protein>
    <submittedName>
        <fullName evidence="7">LysR family glycine cleavage system transcriptional activator</fullName>
    </submittedName>
</protein>
<keyword evidence="3" id="KW-0238">DNA-binding</keyword>
<dbReference type="SUPFAM" id="SSF46785">
    <property type="entry name" value="Winged helix' DNA-binding domain"/>
    <property type="match status" value="1"/>
</dbReference>
<dbReference type="Gene3D" id="3.40.190.10">
    <property type="entry name" value="Periplasmic binding protein-like II"/>
    <property type="match status" value="2"/>
</dbReference>
<dbReference type="PANTHER" id="PTHR30537">
    <property type="entry name" value="HTH-TYPE TRANSCRIPTIONAL REGULATOR"/>
    <property type="match status" value="1"/>
</dbReference>
<dbReference type="InterPro" id="IPR036390">
    <property type="entry name" value="WH_DNA-bd_sf"/>
</dbReference>
<dbReference type="Pfam" id="PF00126">
    <property type="entry name" value="HTH_1"/>
    <property type="match status" value="1"/>
</dbReference>
<evidence type="ECO:0000313" key="7">
    <source>
        <dbReference type="EMBL" id="MET3791974.1"/>
    </source>
</evidence>
<gene>
    <name evidence="7" type="ORF">ABID37_002184</name>
</gene>
<evidence type="ECO:0000256" key="5">
    <source>
        <dbReference type="SAM" id="MobiDB-lite"/>
    </source>
</evidence>
<comment type="similarity">
    <text evidence="1">Belongs to the LysR transcriptional regulatory family.</text>
</comment>
<sequence>MQLRSGLVLLNQNKKEGTGVKKLPPLRAVQAFEAFGRHGSVRATADELGVTSGAVSQQIRRIEDMLGLRLLERHGKVISLTPWGRIYHSRISGAFDQLREAQAELQVLREESSLVVSCLPSLASKWLGPPLFDWQMKTGAHVRLVGTGAEPQRGDEPVDFRISYGDRVKAFEHYAELFTDWVVPACSPAFLAANPVRQPADILRRTLLGIEWDSGYQQPPSWRDWAESIGERPPNAPRDLRFSISSAAIDAAVNGRGFVLAQLSMVRDDLMAGRLVAPFDLRLKLAQTYFLAWELSALDKPLGAELRAWIVRISRRQAALNRELLPGGPVPSGGQDGGQLKKI</sequence>
<dbReference type="InterPro" id="IPR036388">
    <property type="entry name" value="WH-like_DNA-bd_sf"/>
</dbReference>
<accession>A0ABV2MYT7</accession>
<dbReference type="Gene3D" id="1.10.10.10">
    <property type="entry name" value="Winged helix-like DNA-binding domain superfamily/Winged helix DNA-binding domain"/>
    <property type="match status" value="1"/>
</dbReference>
<organism evidence="7 8">
    <name type="scientific">Aquamicrobium terrae</name>
    <dbReference type="NCBI Taxonomy" id="1324945"/>
    <lineage>
        <taxon>Bacteria</taxon>
        <taxon>Pseudomonadati</taxon>
        <taxon>Pseudomonadota</taxon>
        <taxon>Alphaproteobacteria</taxon>
        <taxon>Hyphomicrobiales</taxon>
        <taxon>Phyllobacteriaceae</taxon>
        <taxon>Aquamicrobium</taxon>
    </lineage>
</organism>
<dbReference type="InterPro" id="IPR000847">
    <property type="entry name" value="LysR_HTH_N"/>
</dbReference>
<dbReference type="PROSITE" id="PS50931">
    <property type="entry name" value="HTH_LYSR"/>
    <property type="match status" value="1"/>
</dbReference>
<evidence type="ECO:0000256" key="4">
    <source>
        <dbReference type="ARBA" id="ARBA00023163"/>
    </source>
</evidence>
<keyword evidence="8" id="KW-1185">Reference proteome</keyword>
<dbReference type="SUPFAM" id="SSF53850">
    <property type="entry name" value="Periplasmic binding protein-like II"/>
    <property type="match status" value="1"/>
</dbReference>
<keyword evidence="4" id="KW-0804">Transcription</keyword>
<evidence type="ECO:0000259" key="6">
    <source>
        <dbReference type="PROSITE" id="PS50931"/>
    </source>
</evidence>
<evidence type="ECO:0000256" key="2">
    <source>
        <dbReference type="ARBA" id="ARBA00023015"/>
    </source>
</evidence>
<feature type="region of interest" description="Disordered" evidence="5">
    <location>
        <begin position="324"/>
        <end position="343"/>
    </location>
</feature>
<dbReference type="InterPro" id="IPR005119">
    <property type="entry name" value="LysR_subst-bd"/>
</dbReference>
<reference evidence="7 8" key="1">
    <citation type="submission" date="2024-06" db="EMBL/GenBank/DDBJ databases">
        <title>Genomic Encyclopedia of Type Strains, Phase IV (KMG-IV): sequencing the most valuable type-strain genomes for metagenomic binning, comparative biology and taxonomic classification.</title>
        <authorList>
            <person name="Goeker M."/>
        </authorList>
    </citation>
    <scope>NUCLEOTIDE SEQUENCE [LARGE SCALE GENOMIC DNA]</scope>
    <source>
        <strain evidence="7 8">DSM 27865</strain>
    </source>
</reference>
<keyword evidence="2" id="KW-0805">Transcription regulation</keyword>